<dbReference type="PANTHER" id="PTHR12788:SF10">
    <property type="entry name" value="PROTEIN-TYROSINE SULFOTRANSFERASE"/>
    <property type="match status" value="1"/>
</dbReference>
<dbReference type="InterPro" id="IPR026634">
    <property type="entry name" value="TPST-like"/>
</dbReference>
<dbReference type="SUPFAM" id="SSF52540">
    <property type="entry name" value="P-loop containing nucleoside triphosphate hydrolases"/>
    <property type="match status" value="1"/>
</dbReference>
<accession>A0ABT3QWJ8</accession>
<proteinExistence type="predicted"/>
<reference evidence="2 3" key="1">
    <citation type="journal article" date="2016" name="Int. J. Syst. Evol. Microbiol.">
        <title>Labrenzia salina sp. nov., isolated from the rhizosphere of the halophyte Arthrocnemum macrostachyum.</title>
        <authorList>
            <person name="Camacho M."/>
            <person name="Redondo-Gomez S."/>
            <person name="Rodriguez-Llorente I."/>
            <person name="Rohde M."/>
            <person name="Sproer C."/>
            <person name="Schumann P."/>
            <person name="Klenk H.P."/>
            <person name="Montero-Calasanz M.D.C."/>
        </authorList>
    </citation>
    <scope>NUCLEOTIDE SEQUENCE [LARGE SCALE GENOMIC DNA]</scope>
    <source>
        <strain evidence="2 3">DSM 29163</strain>
    </source>
</reference>
<dbReference type="InterPro" id="IPR027417">
    <property type="entry name" value="P-loop_NTPase"/>
</dbReference>
<evidence type="ECO:0000256" key="1">
    <source>
        <dbReference type="ARBA" id="ARBA00022679"/>
    </source>
</evidence>
<keyword evidence="1" id="KW-0808">Transferase</keyword>
<dbReference type="Gene3D" id="3.40.50.300">
    <property type="entry name" value="P-loop containing nucleotide triphosphate hydrolases"/>
    <property type="match status" value="1"/>
</dbReference>
<dbReference type="Pfam" id="PF13469">
    <property type="entry name" value="Sulfotransfer_3"/>
    <property type="match status" value="1"/>
</dbReference>
<protein>
    <submittedName>
        <fullName evidence="2">Sulfotransferase</fullName>
    </submittedName>
</protein>
<evidence type="ECO:0000313" key="3">
    <source>
        <dbReference type="Proteomes" id="UP001300261"/>
    </source>
</evidence>
<keyword evidence="3" id="KW-1185">Reference proteome</keyword>
<dbReference type="PANTHER" id="PTHR12788">
    <property type="entry name" value="PROTEIN-TYROSINE SULFOTRANSFERASE 2"/>
    <property type="match status" value="1"/>
</dbReference>
<dbReference type="RefSeq" id="WP_265961007.1">
    <property type="nucleotide sequence ID" value="NZ_JAPEVI010000002.1"/>
</dbReference>
<comment type="caution">
    <text evidence="2">The sequence shown here is derived from an EMBL/GenBank/DDBJ whole genome shotgun (WGS) entry which is preliminary data.</text>
</comment>
<evidence type="ECO:0000313" key="2">
    <source>
        <dbReference type="EMBL" id="MCX2721304.1"/>
    </source>
</evidence>
<sequence>MTQSLSSGASSNAGAIAEVDGWSNALGRQIERHPRFFRWLGNVESAFARDTVGSLSIERPIYVSGLARSGSTILLELLARHPATATHRYRDFPLLHAPLAWNWFIDRAGSEPEQPRERAHRDRILVTRESPEAFEEVLWMAFFPGLHDGATSMVLDRQADNPAFDAFYADHIRKMLKLRGGRRYLSKANYNLTRLGYIQRLLPDACFVVPIRDPVWHIASLMKQHRILCSLSGGDDKVRDHLRRAGHFEFGPDRRAMNMGDGQVGEVERCWREGRDVEGWARSWASAYNLLASALDDPDLRKAILVVNYETLCREPAETVRTILTHCGLDDEGLADHAEATISPPGYYSPPFDDRELEIIKEHTDGVAGKFGYGSSA</sequence>
<organism evidence="2 3">
    <name type="scientific">Roseibium salinum</name>
    <dbReference type="NCBI Taxonomy" id="1604349"/>
    <lineage>
        <taxon>Bacteria</taxon>
        <taxon>Pseudomonadati</taxon>
        <taxon>Pseudomonadota</taxon>
        <taxon>Alphaproteobacteria</taxon>
        <taxon>Hyphomicrobiales</taxon>
        <taxon>Stappiaceae</taxon>
        <taxon>Roseibium</taxon>
    </lineage>
</organism>
<dbReference type="Proteomes" id="UP001300261">
    <property type="component" value="Unassembled WGS sequence"/>
</dbReference>
<dbReference type="EMBL" id="JAPEVI010000002">
    <property type="protein sequence ID" value="MCX2721304.1"/>
    <property type="molecule type" value="Genomic_DNA"/>
</dbReference>
<gene>
    <name evidence="2" type="ORF">ON753_02640</name>
</gene>
<name>A0ABT3QWJ8_9HYPH</name>